<evidence type="ECO:0000313" key="7">
    <source>
        <dbReference type="Proteomes" id="UP001165667"/>
    </source>
</evidence>
<sequence>MKSAKAIPLKQVAALPLMVDGLGGVRVMLITSRETKQWVIPKGWPMKGLKDWEAAAIEARQEAGLVGKVKRKPLGSYSYFKRFPDRFELVQVTVYPLWVQRELDDWAERCERQSFWLAPRIAADLVQETDLAELIRPMAEIGSGVLAI</sequence>
<dbReference type="PANTHER" id="PTHR12629">
    <property type="entry name" value="DIPHOSPHOINOSITOL POLYPHOSPHATE PHOSPHOHYDROLASE"/>
    <property type="match status" value="1"/>
</dbReference>
<dbReference type="InterPro" id="IPR047198">
    <property type="entry name" value="DDP-like_NUDIX"/>
</dbReference>
<organism evidence="6 7">
    <name type="scientific">Lichenifustis flavocetrariae</name>
    <dbReference type="NCBI Taxonomy" id="2949735"/>
    <lineage>
        <taxon>Bacteria</taxon>
        <taxon>Pseudomonadati</taxon>
        <taxon>Pseudomonadota</taxon>
        <taxon>Alphaproteobacteria</taxon>
        <taxon>Hyphomicrobiales</taxon>
        <taxon>Lichenihabitantaceae</taxon>
        <taxon>Lichenifustis</taxon>
    </lineage>
</organism>
<dbReference type="CDD" id="cd04666">
    <property type="entry name" value="NUDIX_DIPP2_like_Nudt4"/>
    <property type="match status" value="1"/>
</dbReference>
<comment type="caution">
    <text evidence="6">The sequence shown here is derived from an EMBL/GenBank/DDBJ whole genome shotgun (WGS) entry which is preliminary data.</text>
</comment>
<evidence type="ECO:0000256" key="2">
    <source>
        <dbReference type="ARBA" id="ARBA00022723"/>
    </source>
</evidence>
<dbReference type="InterPro" id="IPR000086">
    <property type="entry name" value="NUDIX_hydrolase_dom"/>
</dbReference>
<evidence type="ECO:0000256" key="3">
    <source>
        <dbReference type="ARBA" id="ARBA00022801"/>
    </source>
</evidence>
<name>A0AA42CGT3_9HYPH</name>
<evidence type="ECO:0000313" key="6">
    <source>
        <dbReference type="EMBL" id="MCW6506888.1"/>
    </source>
</evidence>
<reference evidence="6" key="1">
    <citation type="submission" date="2022-05" db="EMBL/GenBank/DDBJ databases">
        <authorList>
            <person name="Pankratov T."/>
        </authorList>
    </citation>
    <scope>NUCLEOTIDE SEQUENCE</scope>
    <source>
        <strain evidence="6">BP6-180914</strain>
    </source>
</reference>
<dbReference type="Gene3D" id="3.90.79.10">
    <property type="entry name" value="Nucleoside Triphosphate Pyrophosphohydrolase"/>
    <property type="match status" value="1"/>
</dbReference>
<dbReference type="GO" id="GO:0005737">
    <property type="term" value="C:cytoplasm"/>
    <property type="evidence" value="ECO:0007669"/>
    <property type="project" value="TreeGrafter"/>
</dbReference>
<keyword evidence="7" id="KW-1185">Reference proteome</keyword>
<dbReference type="PROSITE" id="PS51462">
    <property type="entry name" value="NUDIX"/>
    <property type="match status" value="1"/>
</dbReference>
<dbReference type="InterPro" id="IPR015797">
    <property type="entry name" value="NUDIX_hydrolase-like_dom_sf"/>
</dbReference>
<evidence type="ECO:0000259" key="5">
    <source>
        <dbReference type="PROSITE" id="PS51462"/>
    </source>
</evidence>
<dbReference type="SUPFAM" id="SSF55811">
    <property type="entry name" value="Nudix"/>
    <property type="match status" value="1"/>
</dbReference>
<protein>
    <submittedName>
        <fullName evidence="6">NUDIX hydrolase</fullName>
    </submittedName>
</protein>
<dbReference type="RefSeq" id="WP_282583228.1">
    <property type="nucleotide sequence ID" value="NZ_JAMOIM010000001.1"/>
</dbReference>
<keyword evidence="3 6" id="KW-0378">Hydrolase</keyword>
<gene>
    <name evidence="6" type="ORF">M8523_02490</name>
</gene>
<comment type="cofactor">
    <cofactor evidence="1">
        <name>Mg(2+)</name>
        <dbReference type="ChEBI" id="CHEBI:18420"/>
    </cofactor>
</comment>
<accession>A0AA42CGT3</accession>
<feature type="domain" description="Nudix hydrolase" evidence="5">
    <location>
        <begin position="8"/>
        <end position="139"/>
    </location>
</feature>
<keyword evidence="2" id="KW-0479">Metal-binding</keyword>
<dbReference type="PANTHER" id="PTHR12629:SF0">
    <property type="entry name" value="DIPHOSPHOINOSITOL-POLYPHOSPHATE DIPHOSPHATASE"/>
    <property type="match status" value="1"/>
</dbReference>
<dbReference type="AlphaFoldDB" id="A0AA42CGT3"/>
<dbReference type="GO" id="GO:0016462">
    <property type="term" value="F:pyrophosphatase activity"/>
    <property type="evidence" value="ECO:0007669"/>
    <property type="project" value="InterPro"/>
</dbReference>
<evidence type="ECO:0000256" key="4">
    <source>
        <dbReference type="ARBA" id="ARBA00022842"/>
    </source>
</evidence>
<evidence type="ECO:0000256" key="1">
    <source>
        <dbReference type="ARBA" id="ARBA00001946"/>
    </source>
</evidence>
<dbReference type="Proteomes" id="UP001165667">
    <property type="component" value="Unassembled WGS sequence"/>
</dbReference>
<proteinExistence type="predicted"/>
<dbReference type="EMBL" id="JAMOIM010000001">
    <property type="protein sequence ID" value="MCW6506888.1"/>
    <property type="molecule type" value="Genomic_DNA"/>
</dbReference>
<keyword evidence="4" id="KW-0460">Magnesium</keyword>
<dbReference type="GO" id="GO:0046872">
    <property type="term" value="F:metal ion binding"/>
    <property type="evidence" value="ECO:0007669"/>
    <property type="project" value="UniProtKB-KW"/>
</dbReference>